<name>S7WRW2_ACIJU</name>
<evidence type="ECO:0000313" key="1">
    <source>
        <dbReference type="EMBL" id="EPR85885.1"/>
    </source>
</evidence>
<dbReference type="Proteomes" id="UP000018420">
    <property type="component" value="Unassembled WGS sequence"/>
</dbReference>
<sequence length="318" mass="36610">MSLTGLLKKENSSHHAKELRVIITTLTPSKEKFKTLNNTPPFSNNAIFSAPYFFTDFRYASISGTAFDYLARILISKYTGNNLYKNRMGHYDFFAKNGLDIIDSPMITSKYNKSMFLIDDYFSGNIDGTEIIKTCIFLAYVESVARGGLNDFIIDSLFSPPQEEIINDLKKLGNTFYKSFIKPELIGRKKFIIYNPRYSELTTSILGGIDADLLIGNTLYDFKTTKNNYYNLDHSMQMTGYYLFYLLDKALSLKSILNKTYIKKLAFYKSRTGIVEYVDCSSFDKNMIKKSLKEIITLFNYCKIDSEIEKRLDDVINL</sequence>
<dbReference type="PATRIC" id="fig|1330047.3.peg.1678"/>
<dbReference type="AlphaFoldDB" id="S7WRW2"/>
<dbReference type="EMBL" id="ASYZ01000085">
    <property type="protein sequence ID" value="EPR85885.1"/>
    <property type="molecule type" value="Genomic_DNA"/>
</dbReference>
<protein>
    <recommendedName>
        <fullName evidence="3">PD-(D/E)XK endonuclease-like domain-containing protein</fullName>
    </recommendedName>
</protein>
<evidence type="ECO:0000313" key="2">
    <source>
        <dbReference type="Proteomes" id="UP000018420"/>
    </source>
</evidence>
<gene>
    <name evidence="1" type="ORF">L292_3085</name>
</gene>
<evidence type="ECO:0008006" key="3">
    <source>
        <dbReference type="Google" id="ProtNLM"/>
    </source>
</evidence>
<comment type="caution">
    <text evidence="1">The sequence shown here is derived from an EMBL/GenBank/DDBJ whole genome shotgun (WGS) entry which is preliminary data.</text>
</comment>
<proteinExistence type="predicted"/>
<reference evidence="1 2" key="1">
    <citation type="submission" date="2013-05" db="EMBL/GenBank/DDBJ databases">
        <title>Genome assembly of Acinetobacter junii MTCC 11364.</title>
        <authorList>
            <person name="Khatri I."/>
            <person name="Singh N.K."/>
            <person name="Subramanian S."/>
            <person name="Mayilraj S."/>
        </authorList>
    </citation>
    <scope>NUCLEOTIDE SEQUENCE [LARGE SCALE GENOMIC DNA]</scope>
    <source>
        <strain evidence="1 2">MTCC 11364</strain>
    </source>
</reference>
<dbReference type="RefSeq" id="WP_004909697.1">
    <property type="nucleotide sequence ID" value="NZ_ASYZ01000085.1"/>
</dbReference>
<accession>S7WRW2</accession>
<organism evidence="1 2">
    <name type="scientific">Acinetobacter junii CIP 107470 = MTCC 11364</name>
    <dbReference type="NCBI Taxonomy" id="1217666"/>
    <lineage>
        <taxon>Bacteria</taxon>
        <taxon>Pseudomonadati</taxon>
        <taxon>Pseudomonadota</taxon>
        <taxon>Gammaproteobacteria</taxon>
        <taxon>Moraxellales</taxon>
        <taxon>Moraxellaceae</taxon>
        <taxon>Acinetobacter</taxon>
    </lineage>
</organism>